<gene>
    <name evidence="2" type="ORF">FB554_2231</name>
</gene>
<protein>
    <submittedName>
        <fullName evidence="2">Spore maturation protein CgeB</fullName>
    </submittedName>
</protein>
<dbReference type="RefSeq" id="WP_142006083.1">
    <property type="nucleotide sequence ID" value="NZ_CAJTBP010000001.1"/>
</dbReference>
<organism evidence="2 3">
    <name type="scientific">Barrientosiimonas humi</name>
    <dbReference type="NCBI Taxonomy" id="999931"/>
    <lineage>
        <taxon>Bacteria</taxon>
        <taxon>Bacillati</taxon>
        <taxon>Actinomycetota</taxon>
        <taxon>Actinomycetes</taxon>
        <taxon>Micrococcales</taxon>
        <taxon>Dermacoccaceae</taxon>
        <taxon>Barrientosiimonas</taxon>
    </lineage>
</organism>
<dbReference type="OrthoDB" id="5165900at2"/>
<dbReference type="EMBL" id="VFOK01000001">
    <property type="protein sequence ID" value="TQL34073.1"/>
    <property type="molecule type" value="Genomic_DNA"/>
</dbReference>
<evidence type="ECO:0000313" key="3">
    <source>
        <dbReference type="Proteomes" id="UP000318336"/>
    </source>
</evidence>
<dbReference type="InterPro" id="IPR055259">
    <property type="entry name" value="YkvP/CgeB_Glyco_trans-like"/>
</dbReference>
<accession>A0A542XE13</accession>
<sequence length="335" mass="37311">MSRLLVVAPGFHGYGDSIGDALSRRGYDVAVHRYDAVDSRARKAWNKLAFELPAKVRGNGALVQSASYATDRAIARMRQFRPDIVLVVRGDLLTPAFWDEASSGGRKVAVWLYDELRRMTYDPADLAQVARIATYSSGDAEALREKGIPALHVRTGFDDRKVPAATSEADGLVSFVGAPLPNRTAALSAMHQAGLPVHAWGRGWSDHPIDRARTWRLRPNPLPNSRDVPYDQALAIMRDSAATLNVHGDQDGFTMRTYEASAVGGVQLIDRPDVSELYEPGREILVFSGHDELVDVARRVVEHPGEFVELRRRARQRTLAEHTMVQRVKELERLW</sequence>
<evidence type="ECO:0000313" key="2">
    <source>
        <dbReference type="EMBL" id="TQL34073.1"/>
    </source>
</evidence>
<reference evidence="2 3" key="1">
    <citation type="submission" date="2019-06" db="EMBL/GenBank/DDBJ databases">
        <title>Sequencing the genomes of 1000 actinobacteria strains.</title>
        <authorList>
            <person name="Klenk H.-P."/>
        </authorList>
    </citation>
    <scope>NUCLEOTIDE SEQUENCE [LARGE SCALE GENOMIC DNA]</scope>
    <source>
        <strain evidence="2 3">DSM 24617</strain>
    </source>
</reference>
<evidence type="ECO:0000259" key="1">
    <source>
        <dbReference type="Pfam" id="PF13524"/>
    </source>
</evidence>
<dbReference type="Proteomes" id="UP000318336">
    <property type="component" value="Unassembled WGS sequence"/>
</dbReference>
<dbReference type="AlphaFoldDB" id="A0A542XE13"/>
<keyword evidence="3" id="KW-1185">Reference proteome</keyword>
<comment type="caution">
    <text evidence="2">The sequence shown here is derived from an EMBL/GenBank/DDBJ whole genome shotgun (WGS) entry which is preliminary data.</text>
</comment>
<dbReference type="SUPFAM" id="SSF53756">
    <property type="entry name" value="UDP-Glycosyltransferase/glycogen phosphorylase"/>
    <property type="match status" value="1"/>
</dbReference>
<proteinExistence type="predicted"/>
<name>A0A542XE13_9MICO</name>
<dbReference type="Pfam" id="PF13524">
    <property type="entry name" value="Glyco_trans_1_2"/>
    <property type="match status" value="1"/>
</dbReference>
<feature type="domain" description="Spore protein YkvP/CgeB glycosyl transferase-like" evidence="1">
    <location>
        <begin position="186"/>
        <end position="332"/>
    </location>
</feature>